<dbReference type="Pfam" id="PF03739">
    <property type="entry name" value="LptF_LptG"/>
    <property type="match status" value="1"/>
</dbReference>
<dbReference type="InterPro" id="IPR005495">
    <property type="entry name" value="LptG/LptF_permease"/>
</dbReference>
<evidence type="ECO:0000256" key="5">
    <source>
        <dbReference type="ARBA" id="ARBA00023136"/>
    </source>
</evidence>
<dbReference type="Proteomes" id="UP000034832">
    <property type="component" value="Unassembled WGS sequence"/>
</dbReference>
<dbReference type="NCBIfam" id="TIGR04407">
    <property type="entry name" value="LptF_YjgP"/>
    <property type="match status" value="1"/>
</dbReference>
<accession>A0A4U6BTF2</accession>
<dbReference type="PANTHER" id="PTHR33529">
    <property type="entry name" value="SLR0882 PROTEIN-RELATED"/>
    <property type="match status" value="1"/>
</dbReference>
<keyword evidence="2" id="KW-1003">Cell membrane</keyword>
<dbReference type="OrthoDB" id="8477889at2"/>
<dbReference type="PANTHER" id="PTHR33529:SF6">
    <property type="entry name" value="YJGP_YJGQ FAMILY PERMEASE"/>
    <property type="match status" value="1"/>
</dbReference>
<evidence type="ECO:0000256" key="3">
    <source>
        <dbReference type="ARBA" id="ARBA00022692"/>
    </source>
</evidence>
<dbReference type="AlphaFoldDB" id="A0A4U6BTF2"/>
<evidence type="ECO:0000313" key="8">
    <source>
        <dbReference type="Proteomes" id="UP000034832"/>
    </source>
</evidence>
<evidence type="ECO:0000256" key="4">
    <source>
        <dbReference type="ARBA" id="ARBA00022989"/>
    </source>
</evidence>
<proteinExistence type="predicted"/>
<feature type="transmembrane region" description="Helical" evidence="6">
    <location>
        <begin position="278"/>
        <end position="295"/>
    </location>
</feature>
<protein>
    <submittedName>
        <fullName evidence="7">LPS export ABC transporter permease LptF</fullName>
    </submittedName>
</protein>
<dbReference type="STRING" id="211460.YH63_02405"/>
<evidence type="ECO:0000256" key="1">
    <source>
        <dbReference type="ARBA" id="ARBA00004651"/>
    </source>
</evidence>
<feature type="transmembrane region" description="Helical" evidence="6">
    <location>
        <begin position="307"/>
        <end position="326"/>
    </location>
</feature>
<name>A0A4U6BTF2_9BRAD</name>
<keyword evidence="3 6" id="KW-0812">Transmembrane</keyword>
<keyword evidence="5 6" id="KW-0472">Membrane</keyword>
<evidence type="ECO:0000313" key="7">
    <source>
        <dbReference type="EMBL" id="TKT72915.1"/>
    </source>
</evidence>
<evidence type="ECO:0000256" key="2">
    <source>
        <dbReference type="ARBA" id="ARBA00022475"/>
    </source>
</evidence>
<feature type="transmembrane region" description="Helical" evidence="6">
    <location>
        <begin position="12"/>
        <end position="33"/>
    </location>
</feature>
<feature type="transmembrane region" description="Helical" evidence="6">
    <location>
        <begin position="338"/>
        <end position="360"/>
    </location>
</feature>
<reference evidence="7" key="1">
    <citation type="submission" date="2019-04" db="EMBL/GenBank/DDBJ databases">
        <title>Whole genome sequencing of cave bacteria.</title>
        <authorList>
            <person name="Gan H.M."/>
            <person name="Barton H."/>
            <person name="Savka M.A."/>
        </authorList>
    </citation>
    <scope>NUCLEOTIDE SEQUENCE [LARGE SCALE GENOMIC DNA]</scope>
    <source>
        <strain evidence="7">LC387</strain>
    </source>
</reference>
<dbReference type="GO" id="GO:0055085">
    <property type="term" value="P:transmembrane transport"/>
    <property type="evidence" value="ECO:0007669"/>
    <property type="project" value="InterPro"/>
</dbReference>
<dbReference type="GO" id="GO:0015920">
    <property type="term" value="P:lipopolysaccharide transport"/>
    <property type="evidence" value="ECO:0007669"/>
    <property type="project" value="TreeGrafter"/>
</dbReference>
<dbReference type="RefSeq" id="WP_046826645.1">
    <property type="nucleotide sequence ID" value="NZ_LBIA02000001.1"/>
</dbReference>
<comment type="subcellular location">
    <subcellularLocation>
        <location evidence="1">Cell membrane</location>
        <topology evidence="1">Multi-pass membrane protein</topology>
    </subcellularLocation>
</comment>
<keyword evidence="4 6" id="KW-1133">Transmembrane helix</keyword>
<feature type="transmembrane region" description="Helical" evidence="6">
    <location>
        <begin position="103"/>
        <end position="122"/>
    </location>
</feature>
<keyword evidence="8" id="KW-1185">Reference proteome</keyword>
<dbReference type="GO" id="GO:0043190">
    <property type="term" value="C:ATP-binding cassette (ABC) transporter complex"/>
    <property type="evidence" value="ECO:0007669"/>
    <property type="project" value="InterPro"/>
</dbReference>
<dbReference type="EMBL" id="LBIA02000001">
    <property type="protein sequence ID" value="TKT72915.1"/>
    <property type="molecule type" value="Genomic_DNA"/>
</dbReference>
<comment type="caution">
    <text evidence="7">The sequence shown here is derived from an EMBL/GenBank/DDBJ whole genome shotgun (WGS) entry which is preliminary data.</text>
</comment>
<gene>
    <name evidence="7" type="primary">lptF</name>
    <name evidence="7" type="ORF">YH63_016615</name>
</gene>
<feature type="transmembrane region" description="Helical" evidence="6">
    <location>
        <begin position="45"/>
        <end position="74"/>
    </location>
</feature>
<organism evidence="7 8">
    <name type="scientific">Afipia massiliensis</name>
    <dbReference type="NCBI Taxonomy" id="211460"/>
    <lineage>
        <taxon>Bacteria</taxon>
        <taxon>Pseudomonadati</taxon>
        <taxon>Pseudomonadota</taxon>
        <taxon>Alphaproteobacteria</taxon>
        <taxon>Hyphomicrobiales</taxon>
        <taxon>Nitrobacteraceae</taxon>
        <taxon>Afipia</taxon>
    </lineage>
</organism>
<sequence length="384" mass="41961">MSAIDRYIVRTTLLAFLLIVVSLTGVIWITQALRGIDLMTGQGQSILVFLGVTGLAIPLLAMIISPIALLIAVMHTLNRLATDSEIIVMNAAGLSPGRLLRPFLFATCVVSLLVAFLSLYLAPECMRALRRWQTEIGADVLTNILRPGEFQKLGPLTIRIQGRQPGGLLVGIFIDDQRNPSERIDILADRGTVQKNERGSFLILQDGNLQRFEAGKREPALVAFASYAFDLSQFSNAVQSVTYGPRERSIGGLISPPPDDPVFKRIPGEFRSELHDRIFAPIYPFAFILMAFAILGAPRTTRQNRNFAIGVLVVGILVLRIAGFGLSTMSTSQPAAVFVQYFMLAAVSVGSVWMIMRGVIIDAPANLLGWINGLLSRRVSLGQQ</sequence>
<evidence type="ECO:0000256" key="6">
    <source>
        <dbReference type="SAM" id="Phobius"/>
    </source>
</evidence>
<dbReference type="InterPro" id="IPR030922">
    <property type="entry name" value="LptF"/>
</dbReference>